<reference evidence="1 2" key="1">
    <citation type="journal article" date="2019" name="ACS Chem. Biol.">
        <title>Identification and Mobilization of a Cryptic Antibiotic Biosynthesis Gene Locus from a Human-Pathogenic Nocardia Isolate.</title>
        <authorList>
            <person name="Herisse M."/>
            <person name="Ishida K."/>
            <person name="Porter J.L."/>
            <person name="Howden B."/>
            <person name="Hertweck C."/>
            <person name="Stinear T.P."/>
            <person name="Pidot S.J."/>
        </authorList>
    </citation>
    <scope>NUCLEOTIDE SEQUENCE [LARGE SCALE GENOMIC DNA]</scope>
    <source>
        <strain evidence="1 2">AUSMDU00012715</strain>
    </source>
</reference>
<accession>A0A6G9Z798</accession>
<proteinExistence type="predicted"/>
<evidence type="ECO:0000313" key="2">
    <source>
        <dbReference type="Proteomes" id="UP000500953"/>
    </source>
</evidence>
<evidence type="ECO:0000313" key="1">
    <source>
        <dbReference type="EMBL" id="QIS21271.1"/>
    </source>
</evidence>
<organism evidence="1 2">
    <name type="scientific">Nocardia terpenica</name>
    <dbReference type="NCBI Taxonomy" id="455432"/>
    <lineage>
        <taxon>Bacteria</taxon>
        <taxon>Bacillati</taxon>
        <taxon>Actinomycetota</taxon>
        <taxon>Actinomycetes</taxon>
        <taxon>Mycobacteriales</taxon>
        <taxon>Nocardiaceae</taxon>
        <taxon>Nocardia</taxon>
    </lineage>
</organism>
<dbReference type="EMBL" id="CP046173">
    <property type="protein sequence ID" value="QIS21271.1"/>
    <property type="molecule type" value="Genomic_DNA"/>
</dbReference>
<protein>
    <submittedName>
        <fullName evidence="1">Uncharacterized protein</fullName>
    </submittedName>
</protein>
<sequence length="65" mass="7331">MVVVTDKGSKIMYLLQGNDQVVAICAADETLDSKRSTLEKKKYRVPEKWLSTGTPGQFFMLIPPR</sequence>
<dbReference type="RefSeq" id="WP_167488570.1">
    <property type="nucleotide sequence ID" value="NZ_CP046173.1"/>
</dbReference>
<dbReference type="Proteomes" id="UP000500953">
    <property type="component" value="Chromosome"/>
</dbReference>
<gene>
    <name evidence="1" type="ORF">F6W96_26035</name>
</gene>
<name>A0A6G9Z798_9NOCA</name>
<dbReference type="AlphaFoldDB" id="A0A6G9Z798"/>